<proteinExistence type="predicted"/>
<evidence type="ECO:0000259" key="1">
    <source>
        <dbReference type="PROSITE" id="PS50851"/>
    </source>
</evidence>
<dbReference type="SUPFAM" id="SSF50341">
    <property type="entry name" value="CheW-like"/>
    <property type="match status" value="1"/>
</dbReference>
<dbReference type="RefSeq" id="WP_379728386.1">
    <property type="nucleotide sequence ID" value="NZ_JBHRYJ010000003.1"/>
</dbReference>
<dbReference type="Gene3D" id="2.40.50.180">
    <property type="entry name" value="CheA-289, Domain 4"/>
    <property type="match status" value="1"/>
</dbReference>
<accession>A0ABV7VIZ5</accession>
<evidence type="ECO:0000313" key="2">
    <source>
        <dbReference type="EMBL" id="MFC3677012.1"/>
    </source>
</evidence>
<protein>
    <submittedName>
        <fullName evidence="2">Chemotaxis protein CheW</fullName>
    </submittedName>
</protein>
<dbReference type="Proteomes" id="UP001595711">
    <property type="component" value="Unassembled WGS sequence"/>
</dbReference>
<dbReference type="SMART" id="SM00260">
    <property type="entry name" value="CheW"/>
    <property type="match status" value="1"/>
</dbReference>
<sequence length="164" mass="17421">MSKERTTMASDSNDAIHEYLTFMVDGQDYGIDLLSVTEIRGWTAERPLPNSPSHVRGVINLRGLVIPIYDLRIRLGAPAVPPTVSNVVIVVQAAAGDFGLLVDSVSDILPVGDSERQPVPSTAVSSDDRFLAALVARDARMVSLIDLDQLVTAGAAAETPLLAA</sequence>
<name>A0ABV7VIZ5_9PROT</name>
<dbReference type="EMBL" id="JBHRYJ010000003">
    <property type="protein sequence ID" value="MFC3677012.1"/>
    <property type="molecule type" value="Genomic_DNA"/>
</dbReference>
<feature type="domain" description="CheW-like" evidence="1">
    <location>
        <begin position="16"/>
        <end position="156"/>
    </location>
</feature>
<keyword evidence="3" id="KW-1185">Reference proteome</keyword>
<gene>
    <name evidence="2" type="ORF">ACFOOQ_15750</name>
</gene>
<evidence type="ECO:0000313" key="3">
    <source>
        <dbReference type="Proteomes" id="UP001595711"/>
    </source>
</evidence>
<comment type="caution">
    <text evidence="2">The sequence shown here is derived from an EMBL/GenBank/DDBJ whole genome shotgun (WGS) entry which is preliminary data.</text>
</comment>
<dbReference type="InterPro" id="IPR002545">
    <property type="entry name" value="CheW-lke_dom"/>
</dbReference>
<dbReference type="Gene3D" id="2.30.30.40">
    <property type="entry name" value="SH3 Domains"/>
    <property type="match status" value="1"/>
</dbReference>
<reference evidence="3" key="1">
    <citation type="journal article" date="2019" name="Int. J. Syst. Evol. Microbiol.">
        <title>The Global Catalogue of Microorganisms (GCM) 10K type strain sequencing project: providing services to taxonomists for standard genome sequencing and annotation.</title>
        <authorList>
            <consortium name="The Broad Institute Genomics Platform"/>
            <consortium name="The Broad Institute Genome Sequencing Center for Infectious Disease"/>
            <person name="Wu L."/>
            <person name="Ma J."/>
        </authorList>
    </citation>
    <scope>NUCLEOTIDE SEQUENCE [LARGE SCALE GENOMIC DNA]</scope>
    <source>
        <strain evidence="3">KCTC 42182</strain>
    </source>
</reference>
<dbReference type="InterPro" id="IPR036061">
    <property type="entry name" value="CheW-like_dom_sf"/>
</dbReference>
<dbReference type="PANTHER" id="PTHR22617">
    <property type="entry name" value="CHEMOTAXIS SENSOR HISTIDINE KINASE-RELATED"/>
    <property type="match status" value="1"/>
</dbReference>
<organism evidence="2 3">
    <name type="scientific">Ferrovibrio xuzhouensis</name>
    <dbReference type="NCBI Taxonomy" id="1576914"/>
    <lineage>
        <taxon>Bacteria</taxon>
        <taxon>Pseudomonadati</taxon>
        <taxon>Pseudomonadota</taxon>
        <taxon>Alphaproteobacteria</taxon>
        <taxon>Rhodospirillales</taxon>
        <taxon>Rhodospirillaceae</taxon>
        <taxon>Ferrovibrio</taxon>
    </lineage>
</organism>
<dbReference type="InterPro" id="IPR039315">
    <property type="entry name" value="CheW"/>
</dbReference>
<dbReference type="PROSITE" id="PS50851">
    <property type="entry name" value="CHEW"/>
    <property type="match status" value="1"/>
</dbReference>
<dbReference type="Pfam" id="PF01584">
    <property type="entry name" value="CheW"/>
    <property type="match status" value="1"/>
</dbReference>
<dbReference type="PANTHER" id="PTHR22617:SF23">
    <property type="entry name" value="CHEMOTAXIS PROTEIN CHEW"/>
    <property type="match status" value="1"/>
</dbReference>